<feature type="transmembrane region" description="Helical" evidence="1">
    <location>
        <begin position="23"/>
        <end position="42"/>
    </location>
</feature>
<name>A0A1E2SJ24_LEIXY</name>
<reference evidence="2 3" key="1">
    <citation type="submission" date="2015-11" db="EMBL/GenBank/DDBJ databases">
        <authorList>
            <person name="Zhang Y."/>
            <person name="Guo Z."/>
        </authorList>
    </citation>
    <scope>NUCLEOTIDE SEQUENCE [LARGE SCALE GENOMIC DNA]</scope>
    <source>
        <strain evidence="3">gdw1</strain>
    </source>
</reference>
<keyword evidence="1" id="KW-0812">Transmembrane</keyword>
<comment type="caution">
    <text evidence="2">The sequence shown here is derived from an EMBL/GenBank/DDBJ whole genome shotgun (WGS) entry which is preliminary data.</text>
</comment>
<accession>A0A1E2SJ24</accession>
<evidence type="ECO:0000256" key="1">
    <source>
        <dbReference type="SAM" id="Phobius"/>
    </source>
</evidence>
<dbReference type="AlphaFoldDB" id="A0A1E2SJ24"/>
<keyword evidence="1" id="KW-0472">Membrane</keyword>
<keyword evidence="1" id="KW-1133">Transmembrane helix</keyword>
<gene>
    <name evidence="2" type="ORF">ATY41_12175</name>
</gene>
<feature type="transmembrane region" description="Helical" evidence="1">
    <location>
        <begin position="74"/>
        <end position="95"/>
    </location>
</feature>
<evidence type="ECO:0000313" key="2">
    <source>
        <dbReference type="EMBL" id="ODA89852.1"/>
    </source>
</evidence>
<dbReference type="Proteomes" id="UP000094426">
    <property type="component" value="Unassembled WGS sequence"/>
</dbReference>
<dbReference type="EMBL" id="LNZG01000031">
    <property type="protein sequence ID" value="ODA89852.1"/>
    <property type="molecule type" value="Genomic_DNA"/>
</dbReference>
<protein>
    <submittedName>
        <fullName evidence="2">Uncharacterized protein</fullName>
    </submittedName>
</protein>
<organism evidence="2 3">
    <name type="scientific">Leifsonia xyli subsp. xyli</name>
    <dbReference type="NCBI Taxonomy" id="59736"/>
    <lineage>
        <taxon>Bacteria</taxon>
        <taxon>Bacillati</taxon>
        <taxon>Actinomycetota</taxon>
        <taxon>Actinomycetes</taxon>
        <taxon>Micrococcales</taxon>
        <taxon>Microbacteriaceae</taxon>
        <taxon>Leifsonia</taxon>
    </lineage>
</organism>
<evidence type="ECO:0000313" key="3">
    <source>
        <dbReference type="Proteomes" id="UP000094426"/>
    </source>
</evidence>
<proteinExistence type="predicted"/>
<sequence>MASITFYPLLEVNMQDLKVTPKAILVCGIAFLLVGAVLQLFLPNIGFAVANSTADAATGVDQGILLAFETVGRVLGVLVTPIGAAFLGAGIVLSYQVSTARRQREPQSDLK</sequence>